<dbReference type="PhylomeDB" id="B6QHY7"/>
<dbReference type="AlphaFoldDB" id="B6QHY7"/>
<evidence type="ECO:0000313" key="1">
    <source>
        <dbReference type="EMBL" id="EEA22982.1"/>
    </source>
</evidence>
<dbReference type="EMBL" id="DS995902">
    <property type="protein sequence ID" value="EEA22982.1"/>
    <property type="molecule type" value="Genomic_DNA"/>
</dbReference>
<name>B6QHY7_TALMQ</name>
<dbReference type="HOGENOM" id="CLU_714056_0_0_1"/>
<sequence length="383" mass="44298">MYGTKDYTSLQHIVTEIKENPRRKQFLIHARRLNIMAMPNNGYQEVFDLDSLKGSHGIFGSDEDLRARDLIPDTFGSLGVFFNRHLSEPLIQTLRTWREPEYYNEKNWEPLIWLIGNMSRLTEVNYLLKNMFPKCLLEVIHKHHSTCQLNVLGRQWLQLQEPGLEGSTPNIVPELRDPFEMDLLRSTCLHALLINNNGYRLAKTQVAVENIFPLITMAPNLKYIDLMEGAVGEMNDITKYNQSLDEYISKSNISPQYLATPISLRHRGYAFDSLKEWAKSTDFSSLRAFEFPNSYFPLEILNQVSKFPKLEYLHLGLQSPIGMAQDQSFARDLSSLFASLNPLKYIRVCYPRDTTIIYEIFAHHGRTLQGFIIEPYMPPGLEA</sequence>
<reference evidence="2" key="1">
    <citation type="journal article" date="2015" name="Genome Announc.">
        <title>Genome sequence of the AIDS-associated pathogen Penicillium marneffei (ATCC18224) and its near taxonomic relative Talaromyces stipitatus (ATCC10500).</title>
        <authorList>
            <person name="Nierman W.C."/>
            <person name="Fedorova-Abrams N.D."/>
            <person name="Andrianopoulos A."/>
        </authorList>
    </citation>
    <scope>NUCLEOTIDE SEQUENCE [LARGE SCALE GENOMIC DNA]</scope>
    <source>
        <strain evidence="2">ATCC 18224 / CBS 334.59 / QM 7333</strain>
    </source>
</reference>
<protein>
    <recommendedName>
        <fullName evidence="3">F-box domain protein</fullName>
    </recommendedName>
</protein>
<dbReference type="Proteomes" id="UP000001294">
    <property type="component" value="Unassembled WGS sequence"/>
</dbReference>
<gene>
    <name evidence="1" type="ORF">PMAA_095850</name>
</gene>
<organism evidence="1 2">
    <name type="scientific">Talaromyces marneffei (strain ATCC 18224 / CBS 334.59 / QM 7333)</name>
    <name type="common">Penicillium marneffei</name>
    <dbReference type="NCBI Taxonomy" id="441960"/>
    <lineage>
        <taxon>Eukaryota</taxon>
        <taxon>Fungi</taxon>
        <taxon>Dikarya</taxon>
        <taxon>Ascomycota</taxon>
        <taxon>Pezizomycotina</taxon>
        <taxon>Eurotiomycetes</taxon>
        <taxon>Eurotiomycetidae</taxon>
        <taxon>Eurotiales</taxon>
        <taxon>Trichocomaceae</taxon>
        <taxon>Talaromyces</taxon>
        <taxon>Talaromyces sect. Talaromyces</taxon>
    </lineage>
</organism>
<evidence type="ECO:0000313" key="2">
    <source>
        <dbReference type="Proteomes" id="UP000001294"/>
    </source>
</evidence>
<dbReference type="STRING" id="441960.B6QHY7"/>
<evidence type="ECO:0008006" key="3">
    <source>
        <dbReference type="Google" id="ProtNLM"/>
    </source>
</evidence>
<keyword evidence="2" id="KW-1185">Reference proteome</keyword>
<accession>B6QHY7</accession>
<dbReference type="VEuPathDB" id="FungiDB:PMAA_095850"/>
<proteinExistence type="predicted"/>